<dbReference type="OrthoDB" id="5500422at2"/>
<dbReference type="PANTHER" id="PTHR43751">
    <property type="entry name" value="SULFATASE"/>
    <property type="match status" value="1"/>
</dbReference>
<dbReference type="Pfam" id="PF00884">
    <property type="entry name" value="Sulfatase"/>
    <property type="match status" value="1"/>
</dbReference>
<keyword evidence="2" id="KW-0812">Transmembrane</keyword>
<feature type="transmembrane region" description="Helical" evidence="2">
    <location>
        <begin position="181"/>
        <end position="202"/>
    </location>
</feature>
<evidence type="ECO:0000256" key="1">
    <source>
        <dbReference type="SAM" id="MobiDB-lite"/>
    </source>
</evidence>
<dbReference type="PANTHER" id="PTHR43751:SF3">
    <property type="entry name" value="SULFATASE N-TERMINAL DOMAIN-CONTAINING PROTEIN"/>
    <property type="match status" value="1"/>
</dbReference>
<gene>
    <name evidence="4" type="ORF">FIV42_28610</name>
</gene>
<name>A0A4Y6Q1X9_PERCE</name>
<dbReference type="InterPro" id="IPR000917">
    <property type="entry name" value="Sulfatase_N"/>
</dbReference>
<feature type="transmembrane region" description="Helical" evidence="2">
    <location>
        <begin position="123"/>
        <end position="141"/>
    </location>
</feature>
<feature type="compositionally biased region" description="Basic and acidic residues" evidence="1">
    <location>
        <begin position="676"/>
        <end position="688"/>
    </location>
</feature>
<evidence type="ECO:0000256" key="2">
    <source>
        <dbReference type="SAM" id="Phobius"/>
    </source>
</evidence>
<dbReference type="CDD" id="cd16148">
    <property type="entry name" value="sulfatase_like"/>
    <property type="match status" value="1"/>
</dbReference>
<feature type="transmembrane region" description="Helical" evidence="2">
    <location>
        <begin position="99"/>
        <end position="117"/>
    </location>
</feature>
<proteinExistence type="predicted"/>
<evidence type="ECO:0000313" key="5">
    <source>
        <dbReference type="Proteomes" id="UP000315995"/>
    </source>
</evidence>
<feature type="region of interest" description="Disordered" evidence="1">
    <location>
        <begin position="665"/>
        <end position="688"/>
    </location>
</feature>
<dbReference type="InterPro" id="IPR017850">
    <property type="entry name" value="Alkaline_phosphatase_core_sf"/>
</dbReference>
<feature type="domain" description="Sulfatase N-terminal" evidence="3">
    <location>
        <begin position="309"/>
        <end position="576"/>
    </location>
</feature>
<dbReference type="Proteomes" id="UP000315995">
    <property type="component" value="Chromosome"/>
</dbReference>
<organism evidence="4 5">
    <name type="scientific">Persicimonas caeni</name>
    <dbReference type="NCBI Taxonomy" id="2292766"/>
    <lineage>
        <taxon>Bacteria</taxon>
        <taxon>Deltaproteobacteria</taxon>
        <taxon>Bradymonadales</taxon>
        <taxon>Bradymonadaceae</taxon>
        <taxon>Persicimonas</taxon>
    </lineage>
</organism>
<dbReference type="Gene3D" id="3.30.1120.10">
    <property type="match status" value="1"/>
</dbReference>
<protein>
    <recommendedName>
        <fullName evidence="3">Sulfatase N-terminal domain-containing protein</fullName>
    </recommendedName>
</protein>
<reference evidence="4 5" key="1">
    <citation type="submission" date="2019-06" db="EMBL/GenBank/DDBJ databases">
        <title>Persicimonas caeni gen. nov., sp. nov., a predatory bacterium isolated from solar saltern.</title>
        <authorList>
            <person name="Wang S."/>
        </authorList>
    </citation>
    <scope>NUCLEOTIDE SEQUENCE [LARGE SCALE GENOMIC DNA]</scope>
    <source>
        <strain evidence="4 5">YN101</strain>
    </source>
</reference>
<feature type="transmembrane region" description="Helical" evidence="2">
    <location>
        <begin position="50"/>
        <end position="78"/>
    </location>
</feature>
<keyword evidence="2" id="KW-1133">Transmembrane helix</keyword>
<dbReference type="Gene3D" id="3.40.720.10">
    <property type="entry name" value="Alkaline Phosphatase, subunit A"/>
    <property type="match status" value="1"/>
</dbReference>
<feature type="transmembrane region" description="Helical" evidence="2">
    <location>
        <begin position="214"/>
        <end position="235"/>
    </location>
</feature>
<evidence type="ECO:0000313" key="4">
    <source>
        <dbReference type="EMBL" id="QDG54563.1"/>
    </source>
</evidence>
<keyword evidence="5" id="KW-1185">Reference proteome</keyword>
<sequence length="688" mass="73785">MSSDAKSSRTLSSAVMPLAVAGAAAGLFLGGVDAAWSIVSGFAATLDGPGLAGLVGVSALLSGGLGGWLGALLGLLAWGLSKARALQPAESGLLSTKNILGACLTAGLVVAALLFRMDAVFPYLSIPPLAVAGVLAPFLFVHRTAAVARWVVWGVLVVAMGALAEVGVYEFSRHGSGSGARLHGLVVLGYWAVATLGVYALIRKKLASTSLTSPTMLAAVLAMALVATVMVPWALATRGWHSLKTVAYLRTAVTYRALSALPHFEPLSRDATAKQLANLASKFECATDTPTQPPVARAAFEGPEPVRGVVVVVVDTFRIDRFGSWRDGTPLTPNLDAFRKTAHTFNAAYASTPKTWHSVGALLTGTAPGLQNAPLESIHERMIVDDLHAAGVHTAAVPTHRYMRHLVADFEQMSLDAYGDNKPEHEPAAEQTTRAGLALLDDIAQRDDDTGKEQRFFTLVHYYGPHAPYELNEHFKFGDDMQARYDAEIANTDHWVGELLAGVDERFGEDVAVLVLSDHGEEFWDHGYRYHSLRLYDESTRVLMMLRAPGVSPGAPLRRLVSTADVAPTLLELLDVPGDVESMEGRSLLDNTDEPPVFLMSARKNSVGLVDGAAKLIVNRPAGILELYDLYADPSEQKNIADRRPEAVHAMYCKLSAMMREKGEPIDAPPFSIPEPIKRAHEIRGATK</sequence>
<dbReference type="RefSeq" id="WP_141201007.1">
    <property type="nucleotide sequence ID" value="NZ_CP041186.1"/>
</dbReference>
<evidence type="ECO:0000259" key="3">
    <source>
        <dbReference type="Pfam" id="PF00884"/>
    </source>
</evidence>
<feature type="transmembrane region" description="Helical" evidence="2">
    <location>
        <begin position="150"/>
        <end position="169"/>
    </location>
</feature>
<dbReference type="SUPFAM" id="SSF53649">
    <property type="entry name" value="Alkaline phosphatase-like"/>
    <property type="match status" value="1"/>
</dbReference>
<keyword evidence="2" id="KW-0472">Membrane</keyword>
<dbReference type="InterPro" id="IPR052701">
    <property type="entry name" value="GAG_Ulvan_Degrading_Sulfatases"/>
</dbReference>
<dbReference type="EMBL" id="CP041186">
    <property type="protein sequence ID" value="QDG54563.1"/>
    <property type="molecule type" value="Genomic_DNA"/>
</dbReference>
<accession>A0A4Y6Q1X9</accession>
<accession>A0A5B8YDB7</accession>
<dbReference type="AlphaFoldDB" id="A0A4Y6Q1X9"/>